<accession>A0ABY1NXK8</accession>
<dbReference type="PROSITE" id="PS51186">
    <property type="entry name" value="GNAT"/>
    <property type="match status" value="1"/>
</dbReference>
<keyword evidence="3" id="KW-1185">Reference proteome</keyword>
<comment type="caution">
    <text evidence="2">The sequence shown here is derived from an EMBL/GenBank/DDBJ whole genome shotgun (WGS) entry which is preliminary data.</text>
</comment>
<organism evidence="2 3">
    <name type="scientific">Algoriphagus winogradskyi</name>
    <dbReference type="NCBI Taxonomy" id="237017"/>
    <lineage>
        <taxon>Bacteria</taxon>
        <taxon>Pseudomonadati</taxon>
        <taxon>Bacteroidota</taxon>
        <taxon>Cytophagia</taxon>
        <taxon>Cytophagales</taxon>
        <taxon>Cyclobacteriaceae</taxon>
        <taxon>Algoriphagus</taxon>
    </lineage>
</organism>
<gene>
    <name evidence="2" type="ORF">SAMN06265367_10345</name>
</gene>
<protein>
    <submittedName>
        <fullName evidence="2">Acetyltransferase (GNAT) family protein</fullName>
    </submittedName>
</protein>
<dbReference type="CDD" id="cd04301">
    <property type="entry name" value="NAT_SF"/>
    <property type="match status" value="1"/>
</dbReference>
<dbReference type="RefSeq" id="WP_283412581.1">
    <property type="nucleotide sequence ID" value="NZ_FXUA01000003.1"/>
</dbReference>
<evidence type="ECO:0000259" key="1">
    <source>
        <dbReference type="PROSITE" id="PS51186"/>
    </source>
</evidence>
<dbReference type="Proteomes" id="UP001157915">
    <property type="component" value="Unassembled WGS sequence"/>
</dbReference>
<sequence length="219" mass="25165">MISSLPFDSSLFNYPVGKIAIEDDWNEQEFLKSAKDFQLVYLFSEAPLEIYCPSIKLVDTKITFQKKLSPLDQIEDIRKFNKPTLNEELIELAYLSGIYSRFKTDPRLQNQEFEKLYKLWINKAFENQEILIAPEQAGMVTYSVDKDMGAIGLIAVSENHQGNGWGRKLVQAAENKSLHAGAKKMQIPTQETNIPACKLYQSLAYTPVEIAYVYHWWKG</sequence>
<dbReference type="Gene3D" id="3.40.630.30">
    <property type="match status" value="1"/>
</dbReference>
<evidence type="ECO:0000313" key="3">
    <source>
        <dbReference type="Proteomes" id="UP001157915"/>
    </source>
</evidence>
<dbReference type="InterPro" id="IPR000182">
    <property type="entry name" value="GNAT_dom"/>
</dbReference>
<proteinExistence type="predicted"/>
<dbReference type="EMBL" id="FXUA01000003">
    <property type="protein sequence ID" value="SMP19883.1"/>
    <property type="molecule type" value="Genomic_DNA"/>
</dbReference>
<dbReference type="SUPFAM" id="SSF55729">
    <property type="entry name" value="Acyl-CoA N-acyltransferases (Nat)"/>
    <property type="match status" value="1"/>
</dbReference>
<dbReference type="InterPro" id="IPR016181">
    <property type="entry name" value="Acyl_CoA_acyltransferase"/>
</dbReference>
<feature type="domain" description="N-acetyltransferase" evidence="1">
    <location>
        <begin position="75"/>
        <end position="219"/>
    </location>
</feature>
<evidence type="ECO:0000313" key="2">
    <source>
        <dbReference type="EMBL" id="SMP19883.1"/>
    </source>
</evidence>
<dbReference type="Pfam" id="PF00583">
    <property type="entry name" value="Acetyltransf_1"/>
    <property type="match status" value="1"/>
</dbReference>
<name>A0ABY1NXK8_9BACT</name>
<reference evidence="2 3" key="1">
    <citation type="submission" date="2017-05" db="EMBL/GenBank/DDBJ databases">
        <authorList>
            <person name="Varghese N."/>
            <person name="Submissions S."/>
        </authorList>
    </citation>
    <scope>NUCLEOTIDE SEQUENCE [LARGE SCALE GENOMIC DNA]</scope>
    <source>
        <strain evidence="2 3">DSM 15360</strain>
    </source>
</reference>